<dbReference type="GO" id="GO:0004479">
    <property type="term" value="F:methionyl-tRNA formyltransferase activity"/>
    <property type="evidence" value="ECO:0007669"/>
    <property type="project" value="UniProtKB-EC"/>
</dbReference>
<reference evidence="3 4" key="1">
    <citation type="submission" date="2016-09" db="EMBL/GenBank/DDBJ databases">
        <authorList>
            <person name="Capua I."/>
            <person name="De Benedictis P."/>
            <person name="Joannis T."/>
            <person name="Lombin L.H."/>
            <person name="Cattoli G."/>
        </authorList>
    </citation>
    <scope>NUCLEOTIDE SEQUENCE [LARGE SCALE GENOMIC DNA]</scope>
    <source>
        <strain evidence="3 4">IMI 309357</strain>
    </source>
</reference>
<organism evidence="3 4">
    <name type="scientific">Colletotrichum orchidophilum</name>
    <dbReference type="NCBI Taxonomy" id="1209926"/>
    <lineage>
        <taxon>Eukaryota</taxon>
        <taxon>Fungi</taxon>
        <taxon>Dikarya</taxon>
        <taxon>Ascomycota</taxon>
        <taxon>Pezizomycotina</taxon>
        <taxon>Sordariomycetes</taxon>
        <taxon>Hypocreomycetidae</taxon>
        <taxon>Glomerellales</taxon>
        <taxon>Glomerellaceae</taxon>
        <taxon>Colletotrichum</taxon>
    </lineage>
</organism>
<dbReference type="PANTHER" id="PTHR11138">
    <property type="entry name" value="METHIONYL-TRNA FORMYLTRANSFERASE"/>
    <property type="match status" value="1"/>
</dbReference>
<dbReference type="PANTHER" id="PTHR11138:SF5">
    <property type="entry name" value="METHIONYL-TRNA FORMYLTRANSFERASE, MITOCHONDRIAL"/>
    <property type="match status" value="1"/>
</dbReference>
<comment type="caution">
    <text evidence="3">The sequence shown here is derived from an EMBL/GenBank/DDBJ whole genome shotgun (WGS) entry which is preliminary data.</text>
</comment>
<dbReference type="Pfam" id="PF00551">
    <property type="entry name" value="Formyl_trans_N"/>
    <property type="match status" value="1"/>
</dbReference>
<dbReference type="EMBL" id="MJBS01000106">
    <property type="protein sequence ID" value="OHE94137.1"/>
    <property type="molecule type" value="Genomic_DNA"/>
</dbReference>
<keyword evidence="4" id="KW-1185">Reference proteome</keyword>
<dbReference type="SUPFAM" id="SSF53328">
    <property type="entry name" value="Formyltransferase"/>
    <property type="match status" value="1"/>
</dbReference>
<dbReference type="CDD" id="cd08646">
    <property type="entry name" value="FMT_core_Met-tRNA-FMT_N"/>
    <property type="match status" value="1"/>
</dbReference>
<evidence type="ECO:0000256" key="1">
    <source>
        <dbReference type="ARBA" id="ARBA00012261"/>
    </source>
</evidence>
<sequence>MTWLVLRPAAFARVPAATTCRPGPRFYSAATTGAGLSDPLRILFCGSDDFSCAALSALHAEKKRNPALIESLDVVVRPGKLSGRGMKSVREVPLKNLAEQLRLPIYVRDTFTGWQPRNNINLIIAVSFGLFVPPRLLKMAKYGGLNVHPSLLPDFRGPAPLQHTLLKGRTHTGITLQTLDHEKFDHGAILAQSPLPGIPIPEKCSTQQLLDIVTPPAADMLVDGLRRGLYVPPHADAGWKPSIWNFLSTPPHAPKVTNHDRQIPWFEWTADHIVTRQRVLGNIWCSAVNNTLQKEQRIKFGRVEAVDDVHDHIKQFTRRLKLYQKNRMSDDEVLEEDRKVKVVFWIQKPEHDADAEEGKWRVARLPYFDHEDGKSIVIPVFKGDKLLKVSTLIVEGAKERPAASAIKSFGTVTDAQTRHKAALNRDGTAYHGVVAMTDNRATVTRMAQLFLEMWLYELGQRVTAPPSITRWYK</sequence>
<keyword evidence="3" id="KW-0808">Transferase</keyword>
<gene>
    <name evidence="3" type="ORF">CORC01_10594</name>
</gene>
<dbReference type="Gene3D" id="3.40.50.12230">
    <property type="match status" value="1"/>
</dbReference>
<dbReference type="InterPro" id="IPR002376">
    <property type="entry name" value="Formyl_transf_N"/>
</dbReference>
<evidence type="ECO:0000313" key="4">
    <source>
        <dbReference type="Proteomes" id="UP000176998"/>
    </source>
</evidence>
<dbReference type="GeneID" id="34563731"/>
<evidence type="ECO:0000313" key="3">
    <source>
        <dbReference type="EMBL" id="OHE94137.1"/>
    </source>
</evidence>
<dbReference type="InterPro" id="IPR041711">
    <property type="entry name" value="Met-tRNA-FMT_N"/>
</dbReference>
<dbReference type="AlphaFoldDB" id="A0A1G4AYB9"/>
<feature type="domain" description="Formyl transferase N-terminal" evidence="2">
    <location>
        <begin position="41"/>
        <end position="196"/>
    </location>
</feature>
<dbReference type="RefSeq" id="XP_022471300.1">
    <property type="nucleotide sequence ID" value="XM_022622221.1"/>
</dbReference>
<dbReference type="Proteomes" id="UP000176998">
    <property type="component" value="Unassembled WGS sequence"/>
</dbReference>
<protein>
    <recommendedName>
        <fullName evidence="1">methionyl-tRNA formyltransferase</fullName>
        <ecNumber evidence="1">2.1.2.9</ecNumber>
    </recommendedName>
</protein>
<dbReference type="InterPro" id="IPR036477">
    <property type="entry name" value="Formyl_transf_N_sf"/>
</dbReference>
<dbReference type="OrthoDB" id="10268103at2759"/>
<evidence type="ECO:0000259" key="2">
    <source>
        <dbReference type="Pfam" id="PF00551"/>
    </source>
</evidence>
<name>A0A1G4AYB9_9PEZI</name>
<proteinExistence type="predicted"/>
<dbReference type="STRING" id="1209926.A0A1G4AYB9"/>
<accession>A0A1G4AYB9</accession>
<dbReference type="EC" id="2.1.2.9" evidence="1"/>
<dbReference type="GO" id="GO:0005739">
    <property type="term" value="C:mitochondrion"/>
    <property type="evidence" value="ECO:0007669"/>
    <property type="project" value="TreeGrafter"/>
</dbReference>